<organism evidence="2">
    <name type="scientific">Tanacetum cinerariifolium</name>
    <name type="common">Dalmatian daisy</name>
    <name type="synonym">Chrysanthemum cinerariifolium</name>
    <dbReference type="NCBI Taxonomy" id="118510"/>
    <lineage>
        <taxon>Eukaryota</taxon>
        <taxon>Viridiplantae</taxon>
        <taxon>Streptophyta</taxon>
        <taxon>Embryophyta</taxon>
        <taxon>Tracheophyta</taxon>
        <taxon>Spermatophyta</taxon>
        <taxon>Magnoliopsida</taxon>
        <taxon>eudicotyledons</taxon>
        <taxon>Gunneridae</taxon>
        <taxon>Pentapetalae</taxon>
        <taxon>asterids</taxon>
        <taxon>campanulids</taxon>
        <taxon>Asterales</taxon>
        <taxon>Asteraceae</taxon>
        <taxon>Asteroideae</taxon>
        <taxon>Anthemideae</taxon>
        <taxon>Anthemidinae</taxon>
        <taxon>Tanacetum</taxon>
    </lineage>
</organism>
<gene>
    <name evidence="2" type="ORF">Tci_283436</name>
</gene>
<dbReference type="SUPFAM" id="SSF56672">
    <property type="entry name" value="DNA/RNA polymerases"/>
    <property type="match status" value="1"/>
</dbReference>
<protein>
    <recommendedName>
        <fullName evidence="1">Reverse transcriptase Ty1/copia-type domain-containing protein</fullName>
    </recommendedName>
</protein>
<dbReference type="InterPro" id="IPR013103">
    <property type="entry name" value="RVT_2"/>
</dbReference>
<dbReference type="InterPro" id="IPR043502">
    <property type="entry name" value="DNA/RNA_pol_sf"/>
</dbReference>
<feature type="domain" description="Reverse transcriptase Ty1/copia-type" evidence="1">
    <location>
        <begin position="23"/>
        <end position="216"/>
    </location>
</feature>
<accession>A0A699H324</accession>
<proteinExistence type="predicted"/>
<dbReference type="EMBL" id="BKCJ010090254">
    <property type="protein sequence ID" value="GEX11461.1"/>
    <property type="molecule type" value="Genomic_DNA"/>
</dbReference>
<dbReference type="PANTHER" id="PTHR11439:SF440">
    <property type="entry name" value="INTEGRASE CATALYTIC DOMAIN-CONTAINING PROTEIN"/>
    <property type="match status" value="1"/>
</dbReference>
<reference evidence="2" key="1">
    <citation type="journal article" date="2019" name="Sci. Rep.">
        <title>Draft genome of Tanacetum cinerariifolium, the natural source of mosquito coil.</title>
        <authorList>
            <person name="Yamashiro T."/>
            <person name="Shiraishi A."/>
            <person name="Satake H."/>
            <person name="Nakayama K."/>
        </authorList>
    </citation>
    <scope>NUCLEOTIDE SEQUENCE</scope>
</reference>
<evidence type="ECO:0000259" key="1">
    <source>
        <dbReference type="Pfam" id="PF07727"/>
    </source>
</evidence>
<dbReference type="AlphaFoldDB" id="A0A699H324"/>
<sequence length="317" mass="36891">MSSRDAHLWKEAINDEMDSILVNQTWKLAELPKGVRPIGSKWVFKKKLNPNRSICAFKARLVAKGYMHKEGIDYFDMYGPIPRISSIRTLIEIFSVKGLYIHQMDVKMVFLNGYLNKEVYVEQPEGFVIQRQENKVCRLVKSLYGLKQAPKQWHERFDTTVTSFRFQHNIADRCIYTRSTKEYTVVICLYVDDMLIIGTTLDDIKECNTPFDTSVKLEVNYGRAVAQLEYASVIGSLMYAMHCTRPDIAFVVRKLSQYTSKEAEWIRDLLMDIQLWHGPMPSVPMYCDSKAALSIAYNSVYNGNSRHLRLRHNYVRQ</sequence>
<name>A0A699H324_TANCI</name>
<comment type="caution">
    <text evidence="2">The sequence shown here is derived from an EMBL/GenBank/DDBJ whole genome shotgun (WGS) entry which is preliminary data.</text>
</comment>
<evidence type="ECO:0000313" key="2">
    <source>
        <dbReference type="EMBL" id="GEX11461.1"/>
    </source>
</evidence>
<dbReference type="PANTHER" id="PTHR11439">
    <property type="entry name" value="GAG-POL-RELATED RETROTRANSPOSON"/>
    <property type="match status" value="1"/>
</dbReference>
<dbReference type="Pfam" id="PF07727">
    <property type="entry name" value="RVT_2"/>
    <property type="match status" value="1"/>
</dbReference>